<feature type="region of interest" description="Disordered" evidence="1">
    <location>
        <begin position="615"/>
        <end position="636"/>
    </location>
</feature>
<sequence length="636" mass="67518">MKEEDVSKLKVAELKEELRSRELSVSGLKAELAKRLLEAVQSEAQEEKAADAEDAPDEEKGDIAEPEAVADGSKGEVQVPEPAGKADESDVPADAAQQEPKAEPATKQAPKASTEGADLKPKDAEGDLKEKQAASVPSDKKPEAPAAAAAAVSDKKAEAPAPAPVSDEPDGGSKNAVTDATAGTAADTKVEKPSDLPQEPKADKQAAEHPAGDSAPAPSKPHKKQLEWEPAAAAAQPGAPPQFATDAAAAPQVNVLGSVEVAAPLQETAEEELDYEADEVMEQATAPASTKAEAKKEEAPRRLKRPADSDAGRSSKAQKTDESERRKREPIAFKPRDSSASGSGRLAENGQREASADLKRTGSQNEKRSVFERLHSGAGKEASTPRRAPPSREAASRALLITGFVRPFTEPMARQMLSETGEIQGFWMPKIKDRAYLIYATEEEAEATRNAVSGIEWPTGNANSLRPKFVSLEDAERTIKTGQPPEMRMEVSATATAPQPARAAVAAATAAEPARAAPARTGAPLQNGPAAESTKPKDMREILEERRRARDAKRAPAAAAPADARPKPAAPAPEPVAEPEPMEEEEPEPKALEELFRKTETKPWLYWLPITEEQKAEKAARDAAQLPGPPAKAVRQ</sequence>
<dbReference type="InterPro" id="IPR035979">
    <property type="entry name" value="RBD_domain_sf"/>
</dbReference>
<feature type="compositionally biased region" description="Low complexity" evidence="1">
    <location>
        <begin position="230"/>
        <end position="246"/>
    </location>
</feature>
<feature type="compositionally biased region" description="Basic and acidic residues" evidence="1">
    <location>
        <begin position="117"/>
        <end position="143"/>
    </location>
</feature>
<feature type="compositionally biased region" description="Basic and acidic residues" evidence="1">
    <location>
        <begin position="534"/>
        <end position="554"/>
    </location>
</feature>
<dbReference type="Gene3D" id="1.10.720.30">
    <property type="entry name" value="SAP domain"/>
    <property type="match status" value="1"/>
</dbReference>
<proteinExistence type="predicted"/>
<protein>
    <submittedName>
        <fullName evidence="3">G10641 protein</fullName>
    </submittedName>
</protein>
<feature type="compositionally biased region" description="Basic and acidic residues" evidence="1">
    <location>
        <begin position="292"/>
        <end position="337"/>
    </location>
</feature>
<dbReference type="InterPro" id="IPR032552">
    <property type="entry name" value="RSB_motif"/>
</dbReference>
<feature type="compositionally biased region" description="Basic and acidic residues" evidence="1">
    <location>
        <begin position="188"/>
        <end position="211"/>
    </location>
</feature>
<evidence type="ECO:0000256" key="1">
    <source>
        <dbReference type="SAM" id="MobiDB-lite"/>
    </source>
</evidence>
<feature type="region of interest" description="Disordered" evidence="1">
    <location>
        <begin position="267"/>
        <end position="395"/>
    </location>
</feature>
<organism evidence="3 4">
    <name type="scientific">Coccomyxa viridis</name>
    <dbReference type="NCBI Taxonomy" id="1274662"/>
    <lineage>
        <taxon>Eukaryota</taxon>
        <taxon>Viridiplantae</taxon>
        <taxon>Chlorophyta</taxon>
        <taxon>core chlorophytes</taxon>
        <taxon>Trebouxiophyceae</taxon>
        <taxon>Trebouxiophyceae incertae sedis</taxon>
        <taxon>Coccomyxaceae</taxon>
        <taxon>Coccomyxa</taxon>
    </lineage>
</organism>
<feature type="compositionally biased region" description="Low complexity" evidence="1">
    <location>
        <begin position="381"/>
        <end position="395"/>
    </location>
</feature>
<gene>
    <name evidence="3" type="primary">g10641</name>
    <name evidence="3" type="ORF">VP750_LOCUS9542</name>
</gene>
<keyword evidence="4" id="KW-1185">Reference proteome</keyword>
<feature type="compositionally biased region" description="Low complexity" evidence="1">
    <location>
        <begin position="495"/>
        <end position="524"/>
    </location>
</feature>
<dbReference type="PANTHER" id="PTHR47031">
    <property type="entry name" value="SAP DNA-BINDING DOMAIN-CONTAINING PROTEIN"/>
    <property type="match status" value="1"/>
</dbReference>
<dbReference type="InterPro" id="IPR036361">
    <property type="entry name" value="SAP_dom_sf"/>
</dbReference>
<dbReference type="SMART" id="SM00513">
    <property type="entry name" value="SAP"/>
    <property type="match status" value="1"/>
</dbReference>
<feature type="domain" description="SAP" evidence="2">
    <location>
        <begin position="6"/>
        <end position="40"/>
    </location>
</feature>
<dbReference type="CDD" id="cd12432">
    <property type="entry name" value="RRM_ACINU"/>
    <property type="match status" value="1"/>
</dbReference>
<dbReference type="SUPFAM" id="SSF68906">
    <property type="entry name" value="SAP domain"/>
    <property type="match status" value="1"/>
</dbReference>
<feature type="compositionally biased region" description="Pro residues" evidence="1">
    <location>
        <begin position="568"/>
        <end position="578"/>
    </location>
</feature>
<feature type="compositionally biased region" description="Basic and acidic residues" evidence="1">
    <location>
        <begin position="350"/>
        <end position="375"/>
    </location>
</feature>
<name>A0ABP1GA36_9CHLO</name>
<dbReference type="SUPFAM" id="SSF54928">
    <property type="entry name" value="RNA-binding domain, RBD"/>
    <property type="match status" value="1"/>
</dbReference>
<evidence type="ECO:0000313" key="3">
    <source>
        <dbReference type="EMBL" id="CAL5227636.1"/>
    </source>
</evidence>
<dbReference type="Proteomes" id="UP001497392">
    <property type="component" value="Unassembled WGS sequence"/>
</dbReference>
<dbReference type="Pfam" id="PF02037">
    <property type="entry name" value="SAP"/>
    <property type="match status" value="1"/>
</dbReference>
<dbReference type="Pfam" id="PF16294">
    <property type="entry name" value="RSB_motif"/>
    <property type="match status" value="1"/>
</dbReference>
<reference evidence="3 4" key="1">
    <citation type="submission" date="2024-06" db="EMBL/GenBank/DDBJ databases">
        <authorList>
            <person name="Kraege A."/>
            <person name="Thomma B."/>
        </authorList>
    </citation>
    <scope>NUCLEOTIDE SEQUENCE [LARGE SCALE GENOMIC DNA]</scope>
</reference>
<evidence type="ECO:0000313" key="4">
    <source>
        <dbReference type="Proteomes" id="UP001497392"/>
    </source>
</evidence>
<comment type="caution">
    <text evidence="3">The sequence shown here is derived from an EMBL/GenBank/DDBJ whole genome shotgun (WGS) entry which is preliminary data.</text>
</comment>
<dbReference type="EMBL" id="CAXHTA020000017">
    <property type="protein sequence ID" value="CAL5227636.1"/>
    <property type="molecule type" value="Genomic_DNA"/>
</dbReference>
<dbReference type="InterPro" id="IPR034257">
    <property type="entry name" value="Acinus_RRM"/>
</dbReference>
<feature type="compositionally biased region" description="Low complexity" evidence="1">
    <location>
        <begin position="178"/>
        <end position="187"/>
    </location>
</feature>
<feature type="region of interest" description="Disordered" evidence="1">
    <location>
        <begin position="495"/>
        <end position="594"/>
    </location>
</feature>
<feature type="region of interest" description="Disordered" evidence="1">
    <location>
        <begin position="41"/>
        <end position="246"/>
    </location>
</feature>
<accession>A0ABP1GA36</accession>
<evidence type="ECO:0000259" key="2">
    <source>
        <dbReference type="PROSITE" id="PS50800"/>
    </source>
</evidence>
<dbReference type="InterPro" id="IPR003034">
    <property type="entry name" value="SAP_dom"/>
</dbReference>
<feature type="compositionally biased region" description="Acidic residues" evidence="1">
    <location>
        <begin position="268"/>
        <end position="281"/>
    </location>
</feature>
<dbReference type="PROSITE" id="PS50800">
    <property type="entry name" value="SAP"/>
    <property type="match status" value="1"/>
</dbReference>
<dbReference type="PANTHER" id="PTHR47031:SF3">
    <property type="entry name" value="SAP DOMAIN-CONTAINING PROTEIN"/>
    <property type="match status" value="1"/>
</dbReference>